<dbReference type="AlphaFoldDB" id="A0A7J7N655"/>
<accession>A0A7J7N655</accession>
<proteinExistence type="predicted"/>
<reference evidence="2 3" key="1">
    <citation type="journal article" date="2020" name="IScience">
        <title>Genome Sequencing of the Endangered Kingdonia uniflora (Circaeasteraceae, Ranunculales) Reveals Potential Mechanisms of Evolutionary Specialization.</title>
        <authorList>
            <person name="Sun Y."/>
            <person name="Deng T."/>
            <person name="Zhang A."/>
            <person name="Moore M.J."/>
            <person name="Landis J.B."/>
            <person name="Lin N."/>
            <person name="Zhang H."/>
            <person name="Zhang X."/>
            <person name="Huang J."/>
            <person name="Zhang X."/>
            <person name="Sun H."/>
            <person name="Wang H."/>
        </authorList>
    </citation>
    <scope>NUCLEOTIDE SEQUENCE [LARGE SCALE GENOMIC DNA]</scope>
    <source>
        <strain evidence="2">TB1705</strain>
        <tissue evidence="2">Leaf</tissue>
    </source>
</reference>
<evidence type="ECO:0000313" key="3">
    <source>
        <dbReference type="Proteomes" id="UP000541444"/>
    </source>
</evidence>
<keyword evidence="3" id="KW-1185">Reference proteome</keyword>
<dbReference type="EMBL" id="JACGCM010001019">
    <property type="protein sequence ID" value="KAF6162617.1"/>
    <property type="molecule type" value="Genomic_DNA"/>
</dbReference>
<sequence>MMPLQVPNRNYEYYLGDRCWRQLTGTAGIPLDPPLRMLPHLSPADLQAMGQVGLVDCEQFVIGEERETYASYWANQTVKVGPLLKNLQRMGNIDLFRPSVLRVAITPVVVTSTSVDSLSQDISLPGEPEGPDSRVCARHPEDQELTDENTTLTRHLDSVDGQKYAHDLHLRRGRDVRVVSLPPGGSARARQRGSGPFTRGGRTSCRR</sequence>
<feature type="compositionally biased region" description="Low complexity" evidence="1">
    <location>
        <begin position="182"/>
        <end position="196"/>
    </location>
</feature>
<gene>
    <name evidence="2" type="ORF">GIB67_003163</name>
</gene>
<name>A0A7J7N655_9MAGN</name>
<protein>
    <submittedName>
        <fullName evidence="2">Uncharacterized protein</fullName>
    </submittedName>
</protein>
<dbReference type="Proteomes" id="UP000541444">
    <property type="component" value="Unassembled WGS sequence"/>
</dbReference>
<comment type="caution">
    <text evidence="2">The sequence shown here is derived from an EMBL/GenBank/DDBJ whole genome shotgun (WGS) entry which is preliminary data.</text>
</comment>
<organism evidence="2 3">
    <name type="scientific">Kingdonia uniflora</name>
    <dbReference type="NCBI Taxonomy" id="39325"/>
    <lineage>
        <taxon>Eukaryota</taxon>
        <taxon>Viridiplantae</taxon>
        <taxon>Streptophyta</taxon>
        <taxon>Embryophyta</taxon>
        <taxon>Tracheophyta</taxon>
        <taxon>Spermatophyta</taxon>
        <taxon>Magnoliopsida</taxon>
        <taxon>Ranunculales</taxon>
        <taxon>Circaeasteraceae</taxon>
        <taxon>Kingdonia</taxon>
    </lineage>
</organism>
<evidence type="ECO:0000313" key="2">
    <source>
        <dbReference type="EMBL" id="KAF6162617.1"/>
    </source>
</evidence>
<evidence type="ECO:0000256" key="1">
    <source>
        <dbReference type="SAM" id="MobiDB-lite"/>
    </source>
</evidence>
<feature type="region of interest" description="Disordered" evidence="1">
    <location>
        <begin position="175"/>
        <end position="207"/>
    </location>
</feature>